<comment type="function">
    <text evidence="5">Acts both as a biotin--[acetyl-CoA-carboxylase] ligase and a repressor.</text>
</comment>
<feature type="domain" description="BPL/LPL catalytic" evidence="6">
    <location>
        <begin position="68"/>
        <end position="254"/>
    </location>
</feature>
<keyword evidence="5" id="KW-0805">Transcription regulation</keyword>
<evidence type="ECO:0000313" key="8">
    <source>
        <dbReference type="Proteomes" id="UP000049127"/>
    </source>
</evidence>
<dbReference type="SUPFAM" id="SSF46785">
    <property type="entry name" value="Winged helix' DNA-binding domain"/>
    <property type="match status" value="1"/>
</dbReference>
<accession>A0A0C7GD35</accession>
<keyword evidence="5" id="KW-0238">DNA-binding</keyword>
<dbReference type="Pfam" id="PF03099">
    <property type="entry name" value="BPL_LplA_LipB"/>
    <property type="match status" value="1"/>
</dbReference>
<feature type="binding site" evidence="5">
    <location>
        <position position="184"/>
    </location>
    <ligand>
        <name>biotin</name>
        <dbReference type="ChEBI" id="CHEBI:57586"/>
    </ligand>
</feature>
<dbReference type="GO" id="GO:0004077">
    <property type="term" value="F:biotin--[biotin carboxyl-carrier protein] ligase activity"/>
    <property type="evidence" value="ECO:0007669"/>
    <property type="project" value="UniProtKB-UniRule"/>
</dbReference>
<evidence type="ECO:0000256" key="3">
    <source>
        <dbReference type="ARBA" id="ARBA00022840"/>
    </source>
</evidence>
<keyword evidence="1 5" id="KW-0436">Ligase</keyword>
<dbReference type="Pfam" id="PF08279">
    <property type="entry name" value="HTH_11"/>
    <property type="match status" value="1"/>
</dbReference>
<sequence length="325" mass="36792">MREKVINILLDGELEFISGEEISKRLGISRTAVWKHINALKEQGYEIESVNRKGYRLKETPNDILSKENIVHELNTNFIGREIVHFESIDSTNNYAKNVANEKVDGTVIISEEQLGGRGRLGKKWHSRKYDGIWMSIILKPDISPMDAPFITLIAGASIVKALDNLGIKSTIKWPNDIILNNKKVCGVLTELSAEIERVNYIVLGIGINVKTLDFPEDIKNIATSIKKESYEASRVDIIRNILEEFEKNYIDYTVNGDKSKTLDICRKFSAIINKEIYIIKNNEKEIVKCIDINSDGNLIIQDKEGNKKEIVSGEVSIRGEHGYV</sequence>
<dbReference type="Gene3D" id="1.10.10.10">
    <property type="entry name" value="Winged helix-like DNA-binding domain superfamily/Winged helix DNA-binding domain"/>
    <property type="match status" value="1"/>
</dbReference>
<keyword evidence="3 5" id="KW-0067">ATP-binding</keyword>
<feature type="binding site" evidence="5">
    <location>
        <begin position="118"/>
        <end position="120"/>
    </location>
    <ligand>
        <name>biotin</name>
        <dbReference type="ChEBI" id="CHEBI:57586"/>
    </ligand>
</feature>
<evidence type="ECO:0000256" key="2">
    <source>
        <dbReference type="ARBA" id="ARBA00022741"/>
    </source>
</evidence>
<dbReference type="GO" id="GO:0009249">
    <property type="term" value="P:protein lipoylation"/>
    <property type="evidence" value="ECO:0007669"/>
    <property type="project" value="UniProtKB-ARBA"/>
</dbReference>
<dbReference type="GO" id="GO:0006355">
    <property type="term" value="P:regulation of DNA-templated transcription"/>
    <property type="evidence" value="ECO:0007669"/>
    <property type="project" value="UniProtKB-UniRule"/>
</dbReference>
<dbReference type="InterPro" id="IPR030855">
    <property type="entry name" value="Bifunct_BirA"/>
</dbReference>
<keyword evidence="4 5" id="KW-0092">Biotin</keyword>
<dbReference type="OrthoDB" id="9807064at2"/>
<dbReference type="InterPro" id="IPR036388">
    <property type="entry name" value="WH-like_DNA-bd_sf"/>
</dbReference>
<keyword evidence="2 5" id="KW-0547">Nucleotide-binding</keyword>
<gene>
    <name evidence="5 7" type="primary">birA</name>
    <name evidence="7" type="ORF">R28058_30441</name>
</gene>
<dbReference type="NCBIfam" id="TIGR00121">
    <property type="entry name" value="birA_ligase"/>
    <property type="match status" value="1"/>
</dbReference>
<dbReference type="Gene3D" id="2.30.30.100">
    <property type="match status" value="1"/>
</dbReference>
<dbReference type="SUPFAM" id="SSF55681">
    <property type="entry name" value="Class II aaRS and biotin synthetases"/>
    <property type="match status" value="1"/>
</dbReference>
<dbReference type="AlphaFoldDB" id="A0A0C7GD35"/>
<dbReference type="Gene3D" id="3.30.930.10">
    <property type="entry name" value="Bira Bifunctional Protein, Domain 2"/>
    <property type="match status" value="1"/>
</dbReference>
<feature type="binding site" evidence="5">
    <location>
        <position position="114"/>
    </location>
    <ligand>
        <name>biotin</name>
        <dbReference type="ChEBI" id="CHEBI:57586"/>
    </ligand>
</feature>
<dbReference type="InterPro" id="IPR004408">
    <property type="entry name" value="Biotin_CoA_COase_ligase"/>
</dbReference>
<proteinExistence type="inferred from homology"/>
<organism evidence="7 8">
    <name type="scientific">Paraclostridium sordellii</name>
    <name type="common">Clostridium sordellii</name>
    <dbReference type="NCBI Taxonomy" id="1505"/>
    <lineage>
        <taxon>Bacteria</taxon>
        <taxon>Bacillati</taxon>
        <taxon>Bacillota</taxon>
        <taxon>Clostridia</taxon>
        <taxon>Peptostreptococcales</taxon>
        <taxon>Peptostreptococcaceae</taxon>
        <taxon>Paraclostridium</taxon>
    </lineage>
</organism>
<dbReference type="InterPro" id="IPR013196">
    <property type="entry name" value="HTH_11"/>
</dbReference>
<dbReference type="InterPro" id="IPR036390">
    <property type="entry name" value="WH_DNA-bd_sf"/>
</dbReference>
<dbReference type="InterPro" id="IPR004143">
    <property type="entry name" value="BPL_LPL_catalytic"/>
</dbReference>
<name>A0A0C7GD35_PARSO</name>
<evidence type="ECO:0000313" key="7">
    <source>
        <dbReference type="EMBL" id="CEQ05328.1"/>
    </source>
</evidence>
<dbReference type="InterPro" id="IPR003142">
    <property type="entry name" value="BPL_C"/>
</dbReference>
<dbReference type="CDD" id="cd00090">
    <property type="entry name" value="HTH_ARSR"/>
    <property type="match status" value="1"/>
</dbReference>
<comment type="catalytic activity">
    <reaction evidence="5">
        <text>biotin + L-lysyl-[protein] + ATP = N(6)-biotinyl-L-lysyl-[protein] + AMP + diphosphate + H(+)</text>
        <dbReference type="Rhea" id="RHEA:11756"/>
        <dbReference type="Rhea" id="RHEA-COMP:9752"/>
        <dbReference type="Rhea" id="RHEA-COMP:10505"/>
        <dbReference type="ChEBI" id="CHEBI:15378"/>
        <dbReference type="ChEBI" id="CHEBI:29969"/>
        <dbReference type="ChEBI" id="CHEBI:30616"/>
        <dbReference type="ChEBI" id="CHEBI:33019"/>
        <dbReference type="ChEBI" id="CHEBI:57586"/>
        <dbReference type="ChEBI" id="CHEBI:83144"/>
        <dbReference type="ChEBI" id="CHEBI:456215"/>
        <dbReference type="EC" id="6.3.4.15"/>
    </reaction>
</comment>
<keyword evidence="5" id="KW-0678">Repressor</keyword>
<comment type="similarity">
    <text evidence="5">Belongs to the biotin--protein ligase family.</text>
</comment>
<dbReference type="SUPFAM" id="SSF50037">
    <property type="entry name" value="C-terminal domain of transcriptional repressors"/>
    <property type="match status" value="1"/>
</dbReference>
<dbReference type="HAMAP" id="MF_00978">
    <property type="entry name" value="Bifunct_BirA"/>
    <property type="match status" value="1"/>
</dbReference>
<dbReference type="RefSeq" id="WP_055343156.1">
    <property type="nucleotide sequence ID" value="NZ_CDNI01000025.1"/>
</dbReference>
<dbReference type="Pfam" id="PF02237">
    <property type="entry name" value="BPL_C"/>
    <property type="match status" value="1"/>
</dbReference>
<dbReference type="GO" id="GO:0016740">
    <property type="term" value="F:transferase activity"/>
    <property type="evidence" value="ECO:0007669"/>
    <property type="project" value="UniProtKB-ARBA"/>
</dbReference>
<dbReference type="EC" id="6.3.4.15" evidence="5"/>
<dbReference type="InterPro" id="IPR008988">
    <property type="entry name" value="Transcriptional_repressor_C"/>
</dbReference>
<protein>
    <recommendedName>
        <fullName evidence="5">Bifunctional ligase/repressor BirA</fullName>
    </recommendedName>
    <alternativeName>
        <fullName evidence="5">Biotin--[acetyl-CoA-carboxylase] ligase</fullName>
        <ecNumber evidence="5">6.3.4.15</ecNumber>
    </alternativeName>
    <alternativeName>
        <fullName evidence="5">Biotin--protein ligase</fullName>
    </alternativeName>
    <alternativeName>
        <fullName evidence="5">Biotin-[acetyl-CoA carboxylase] synthetase</fullName>
    </alternativeName>
</protein>
<dbReference type="PANTHER" id="PTHR12835">
    <property type="entry name" value="BIOTIN PROTEIN LIGASE"/>
    <property type="match status" value="1"/>
</dbReference>
<dbReference type="PANTHER" id="PTHR12835:SF5">
    <property type="entry name" value="BIOTIN--PROTEIN LIGASE"/>
    <property type="match status" value="1"/>
</dbReference>
<evidence type="ECO:0000256" key="5">
    <source>
        <dbReference type="HAMAP-Rule" id="MF_00978"/>
    </source>
</evidence>
<dbReference type="GO" id="GO:0005737">
    <property type="term" value="C:cytoplasm"/>
    <property type="evidence" value="ECO:0007669"/>
    <property type="project" value="TreeGrafter"/>
</dbReference>
<dbReference type="InterPro" id="IPR011991">
    <property type="entry name" value="ArsR-like_HTH"/>
</dbReference>
<reference evidence="7 8" key="1">
    <citation type="submission" date="2015-01" db="EMBL/GenBank/DDBJ databases">
        <authorList>
            <person name="Aslett A.Martin."/>
            <person name="De Silva Nishadi"/>
        </authorList>
    </citation>
    <scope>NUCLEOTIDE SEQUENCE [LARGE SCALE GENOMIC DNA]</scope>
    <source>
        <strain evidence="7 8">R28058</strain>
    </source>
</reference>
<dbReference type="CDD" id="cd16442">
    <property type="entry name" value="BPL"/>
    <property type="match status" value="1"/>
</dbReference>
<evidence type="ECO:0000259" key="6">
    <source>
        <dbReference type="PROSITE" id="PS51733"/>
    </source>
</evidence>
<dbReference type="InterPro" id="IPR045864">
    <property type="entry name" value="aa-tRNA-synth_II/BPL/LPL"/>
</dbReference>
<feature type="binding site" evidence="5">
    <location>
        <begin position="91"/>
        <end position="93"/>
    </location>
    <ligand>
        <name>biotin</name>
        <dbReference type="ChEBI" id="CHEBI:57586"/>
    </ligand>
</feature>
<dbReference type="PROSITE" id="PS51733">
    <property type="entry name" value="BPL_LPL_CATALYTIC"/>
    <property type="match status" value="1"/>
</dbReference>
<dbReference type="Proteomes" id="UP000049127">
    <property type="component" value="Unassembled WGS sequence"/>
</dbReference>
<dbReference type="EMBL" id="CEKZ01000025">
    <property type="protein sequence ID" value="CEQ05328.1"/>
    <property type="molecule type" value="Genomic_DNA"/>
</dbReference>
<feature type="DNA-binding region" description="H-T-H motif" evidence="5">
    <location>
        <begin position="19"/>
        <end position="38"/>
    </location>
</feature>
<dbReference type="GO" id="GO:0005524">
    <property type="term" value="F:ATP binding"/>
    <property type="evidence" value="ECO:0007669"/>
    <property type="project" value="UniProtKB-UniRule"/>
</dbReference>
<evidence type="ECO:0000256" key="4">
    <source>
        <dbReference type="ARBA" id="ARBA00023267"/>
    </source>
</evidence>
<dbReference type="GO" id="GO:0003677">
    <property type="term" value="F:DNA binding"/>
    <property type="evidence" value="ECO:0007669"/>
    <property type="project" value="UniProtKB-UniRule"/>
</dbReference>
<evidence type="ECO:0000256" key="1">
    <source>
        <dbReference type="ARBA" id="ARBA00022598"/>
    </source>
</evidence>
<keyword evidence="5" id="KW-0804">Transcription</keyword>